<name>A0A8X8LDB5_9BACT</name>
<keyword evidence="6" id="KW-1185">Reference proteome</keyword>
<evidence type="ECO:0000256" key="3">
    <source>
        <dbReference type="ARBA" id="ARBA00023163"/>
    </source>
</evidence>
<dbReference type="EMBL" id="FNNO01000005">
    <property type="protein sequence ID" value="SDW75319.1"/>
    <property type="molecule type" value="Genomic_DNA"/>
</dbReference>
<dbReference type="InterPro" id="IPR046532">
    <property type="entry name" value="DUF6597"/>
</dbReference>
<sequence>MQYKEYIPSEALRKYVQCYYIYESDTDTVMEDKAFATGCVEVMFNLSGVQWETKANGAFAATPKVELWGQVLDPLSFRTAGKNYMLGIRFYPFSAAVFLQEDIQLFNDKILNLTDVLGKPIEELHSKLLETESLAKRIDCVEAFLLNRLLTAGKIDKITLVQQVMHELKQEDFFDNIENVACRYGISSRYLQKIFLQYTGLTPKLYSKINRFQNSLLLLSKGNQSLTSIAYECGYFDQSHFIKEFRRFTGAVPSGYDFANTTAVLASPNK</sequence>
<evidence type="ECO:0000313" key="6">
    <source>
        <dbReference type="Proteomes" id="UP000198711"/>
    </source>
</evidence>
<dbReference type="InterPro" id="IPR018060">
    <property type="entry name" value="HTH_AraC"/>
</dbReference>
<dbReference type="PANTHER" id="PTHR43280">
    <property type="entry name" value="ARAC-FAMILY TRANSCRIPTIONAL REGULATOR"/>
    <property type="match status" value="1"/>
</dbReference>
<accession>A0A8X8LDB5</accession>
<feature type="domain" description="HTH araC/xylS-type" evidence="4">
    <location>
        <begin position="158"/>
        <end position="259"/>
    </location>
</feature>
<dbReference type="PANTHER" id="PTHR43280:SF28">
    <property type="entry name" value="HTH-TYPE TRANSCRIPTIONAL ACTIVATOR RHAS"/>
    <property type="match status" value="1"/>
</dbReference>
<proteinExistence type="predicted"/>
<comment type="caution">
    <text evidence="5">The sequence shown here is derived from an EMBL/GenBank/DDBJ whole genome shotgun (WGS) entry which is preliminary data.</text>
</comment>
<dbReference type="Pfam" id="PF12833">
    <property type="entry name" value="HTH_18"/>
    <property type="match status" value="1"/>
</dbReference>
<dbReference type="Pfam" id="PF20240">
    <property type="entry name" value="DUF6597"/>
    <property type="match status" value="1"/>
</dbReference>
<keyword evidence="1" id="KW-0805">Transcription regulation</keyword>
<dbReference type="AlphaFoldDB" id="A0A8X8LDB5"/>
<dbReference type="Proteomes" id="UP000198711">
    <property type="component" value="Unassembled WGS sequence"/>
</dbReference>
<dbReference type="GO" id="GO:0003700">
    <property type="term" value="F:DNA-binding transcription factor activity"/>
    <property type="evidence" value="ECO:0007669"/>
    <property type="project" value="InterPro"/>
</dbReference>
<keyword evidence="3" id="KW-0804">Transcription</keyword>
<dbReference type="RefSeq" id="WP_307777212.1">
    <property type="nucleotide sequence ID" value="NZ_FNNO01000005.1"/>
</dbReference>
<dbReference type="SMART" id="SM00342">
    <property type="entry name" value="HTH_ARAC"/>
    <property type="match status" value="1"/>
</dbReference>
<dbReference type="GO" id="GO:0043565">
    <property type="term" value="F:sequence-specific DNA binding"/>
    <property type="evidence" value="ECO:0007669"/>
    <property type="project" value="InterPro"/>
</dbReference>
<gene>
    <name evidence="5" type="ORF">SAMN05444410_105172</name>
</gene>
<reference evidence="5 6" key="1">
    <citation type="submission" date="2016-10" db="EMBL/GenBank/DDBJ databases">
        <authorList>
            <person name="Varghese N."/>
            <person name="Submissions S."/>
        </authorList>
    </citation>
    <scope>NUCLEOTIDE SEQUENCE [LARGE SCALE GENOMIC DNA]</scope>
    <source>
        <strain evidence="5 6">DSM 25353</strain>
    </source>
</reference>
<evidence type="ECO:0000259" key="4">
    <source>
        <dbReference type="PROSITE" id="PS01124"/>
    </source>
</evidence>
<protein>
    <submittedName>
        <fullName evidence="5">Transcriptional regulator, AraC family</fullName>
    </submittedName>
</protein>
<dbReference type="PROSITE" id="PS01124">
    <property type="entry name" value="HTH_ARAC_FAMILY_2"/>
    <property type="match status" value="1"/>
</dbReference>
<evidence type="ECO:0000256" key="2">
    <source>
        <dbReference type="ARBA" id="ARBA00023125"/>
    </source>
</evidence>
<organism evidence="5 6">
    <name type="scientific">Hydrobacter penzbergensis</name>
    <dbReference type="NCBI Taxonomy" id="1235997"/>
    <lineage>
        <taxon>Bacteria</taxon>
        <taxon>Pseudomonadati</taxon>
        <taxon>Bacteroidota</taxon>
        <taxon>Chitinophagia</taxon>
        <taxon>Chitinophagales</taxon>
        <taxon>Chitinophagaceae</taxon>
        <taxon>Hydrobacter</taxon>
    </lineage>
</organism>
<dbReference type="Gene3D" id="1.10.10.60">
    <property type="entry name" value="Homeodomain-like"/>
    <property type="match status" value="1"/>
</dbReference>
<keyword evidence="2" id="KW-0238">DNA-binding</keyword>
<evidence type="ECO:0000256" key="1">
    <source>
        <dbReference type="ARBA" id="ARBA00023015"/>
    </source>
</evidence>
<dbReference type="InterPro" id="IPR009057">
    <property type="entry name" value="Homeodomain-like_sf"/>
</dbReference>
<evidence type="ECO:0000313" key="5">
    <source>
        <dbReference type="EMBL" id="SDW75319.1"/>
    </source>
</evidence>
<dbReference type="SUPFAM" id="SSF46689">
    <property type="entry name" value="Homeodomain-like"/>
    <property type="match status" value="1"/>
</dbReference>